<dbReference type="Proteomes" id="UP000470876">
    <property type="component" value="Unassembled WGS sequence"/>
</dbReference>
<dbReference type="CDD" id="cd00586">
    <property type="entry name" value="4HBT"/>
    <property type="match status" value="1"/>
</dbReference>
<reference evidence="5 6" key="1">
    <citation type="submission" date="2020-01" db="EMBL/GenBank/DDBJ databases">
        <title>Genetics and antimicrobial susceptibilities of Nocardia species isolated from the soil; a comparison with species isolated from humans.</title>
        <authorList>
            <person name="Carrasco G."/>
            <person name="Monzon S."/>
            <person name="Sansegundo M."/>
            <person name="Garcia E."/>
            <person name="Garrido N."/>
            <person name="Medina M.J."/>
            <person name="Villalon P."/>
            <person name="Ramirez-Arocha A.C."/>
            <person name="Jimenez P."/>
            <person name="Cuesta I."/>
            <person name="Valdezate S."/>
        </authorList>
    </citation>
    <scope>NUCLEOTIDE SEQUENCE [LARGE SCALE GENOMIC DNA]</scope>
    <source>
        <strain evidence="3 5">CNM20110639</strain>
        <strain evidence="4 6">CNM20110649</strain>
    </source>
</reference>
<accession>A0A6P1D8Z7</accession>
<dbReference type="InterPro" id="IPR008272">
    <property type="entry name" value="HB-CoA_thioesterase_AS"/>
</dbReference>
<comment type="similarity">
    <text evidence="1">Belongs to the 4-hydroxybenzoyl-CoA thioesterase family.</text>
</comment>
<comment type="caution">
    <text evidence="3">The sequence shown here is derived from an EMBL/GenBank/DDBJ whole genome shotgun (WGS) entry which is preliminary data.</text>
</comment>
<dbReference type="InterPro" id="IPR006684">
    <property type="entry name" value="YbgC/YbaW"/>
</dbReference>
<dbReference type="PROSITE" id="PS01328">
    <property type="entry name" value="4HBCOA_THIOESTERASE"/>
    <property type="match status" value="1"/>
</dbReference>
<dbReference type="EMBL" id="JAAGUZ010000073">
    <property type="protein sequence ID" value="NEW47176.1"/>
    <property type="molecule type" value="Genomic_DNA"/>
</dbReference>
<name>A0A6P1D8Z7_9NOCA</name>
<dbReference type="RefSeq" id="WP_163824714.1">
    <property type="nucleotide sequence ID" value="NZ_JAAGUX010000008.1"/>
</dbReference>
<evidence type="ECO:0000256" key="1">
    <source>
        <dbReference type="ARBA" id="ARBA00005953"/>
    </source>
</evidence>
<sequence>MAPSNSSLSFQIAYGDCDAAGIVYFATYFRWMERAYTSWLFANGIRGGEQSEDLGGLAVGVSTGADYLRMVRVFDMLELQVVLDRIGTSSYTLGYEFTRGDELVTRGHIVYAFRDHEFGKQPLPQRLIELLRTLPESRLESRRQPVR</sequence>
<gene>
    <name evidence="3" type="ORF">GV789_22400</name>
    <name evidence="4" type="ORF">GV794_07230</name>
</gene>
<evidence type="ECO:0000313" key="3">
    <source>
        <dbReference type="EMBL" id="NEW47176.1"/>
    </source>
</evidence>
<keyword evidence="6" id="KW-1185">Reference proteome</keyword>
<dbReference type="SUPFAM" id="SSF54637">
    <property type="entry name" value="Thioesterase/thiol ester dehydrase-isomerase"/>
    <property type="match status" value="1"/>
</dbReference>
<dbReference type="GO" id="GO:0016787">
    <property type="term" value="F:hydrolase activity"/>
    <property type="evidence" value="ECO:0007669"/>
    <property type="project" value="UniProtKB-KW"/>
</dbReference>
<dbReference type="PIRSF" id="PIRSF003230">
    <property type="entry name" value="YbgC"/>
    <property type="match status" value="1"/>
</dbReference>
<dbReference type="Pfam" id="PF13279">
    <property type="entry name" value="4HBT_2"/>
    <property type="match status" value="1"/>
</dbReference>
<keyword evidence="2" id="KW-0378">Hydrolase</keyword>
<organism evidence="3 5">
    <name type="scientific">Nocardia cyriacigeorgica</name>
    <dbReference type="NCBI Taxonomy" id="135487"/>
    <lineage>
        <taxon>Bacteria</taxon>
        <taxon>Bacillati</taxon>
        <taxon>Actinomycetota</taxon>
        <taxon>Actinomycetes</taxon>
        <taxon>Mycobacteriales</taxon>
        <taxon>Nocardiaceae</taxon>
        <taxon>Nocardia</taxon>
    </lineage>
</organism>
<dbReference type="InterPro" id="IPR029069">
    <property type="entry name" value="HotDog_dom_sf"/>
</dbReference>
<evidence type="ECO:0000313" key="4">
    <source>
        <dbReference type="EMBL" id="NEW55443.1"/>
    </source>
</evidence>
<dbReference type="AlphaFoldDB" id="A0A6P1D8Z7"/>
<dbReference type="EMBL" id="JAAGUX010000008">
    <property type="protein sequence ID" value="NEW55443.1"/>
    <property type="molecule type" value="Genomic_DNA"/>
</dbReference>
<proteinExistence type="inferred from homology"/>
<evidence type="ECO:0000313" key="6">
    <source>
        <dbReference type="Proteomes" id="UP000470876"/>
    </source>
</evidence>
<dbReference type="Proteomes" id="UP000468928">
    <property type="component" value="Unassembled WGS sequence"/>
</dbReference>
<dbReference type="Gene3D" id="3.10.129.10">
    <property type="entry name" value="Hotdog Thioesterase"/>
    <property type="match status" value="1"/>
</dbReference>
<protein>
    <submittedName>
        <fullName evidence="3">Acyl-CoA thioesterase</fullName>
    </submittedName>
</protein>
<evidence type="ECO:0000313" key="5">
    <source>
        <dbReference type="Proteomes" id="UP000468928"/>
    </source>
</evidence>
<evidence type="ECO:0000256" key="2">
    <source>
        <dbReference type="ARBA" id="ARBA00022801"/>
    </source>
</evidence>